<dbReference type="Proteomes" id="UP001652623">
    <property type="component" value="Chromosome 1"/>
</dbReference>
<comment type="catalytic activity">
    <reaction evidence="1">
        <text>[(1-&gt;4)-alpha-D-glucosyl](n) + ADP-alpha-D-glucose = [(1-&gt;4)-alpha-D-glucosyl](n+1) + ADP + H(+)</text>
        <dbReference type="Rhea" id="RHEA:18189"/>
        <dbReference type="Rhea" id="RHEA-COMP:9584"/>
        <dbReference type="Rhea" id="RHEA-COMP:9587"/>
        <dbReference type="ChEBI" id="CHEBI:15378"/>
        <dbReference type="ChEBI" id="CHEBI:15444"/>
        <dbReference type="ChEBI" id="CHEBI:57498"/>
        <dbReference type="ChEBI" id="CHEBI:456216"/>
        <dbReference type="EC" id="2.4.1.21"/>
    </reaction>
</comment>
<dbReference type="EC" id="2.4.1.21" evidence="2"/>
<dbReference type="RefSeq" id="XP_048323689.2">
    <property type="nucleotide sequence ID" value="XM_048467732.2"/>
</dbReference>
<evidence type="ECO:0000256" key="2">
    <source>
        <dbReference type="ARBA" id="ARBA00012588"/>
    </source>
</evidence>
<evidence type="ECO:0000313" key="3">
    <source>
        <dbReference type="Proteomes" id="UP001652623"/>
    </source>
</evidence>
<reference evidence="4" key="2">
    <citation type="submission" date="2025-08" db="UniProtKB">
        <authorList>
            <consortium name="RefSeq"/>
        </authorList>
    </citation>
    <scope>IDENTIFICATION</scope>
    <source>
        <tissue evidence="4">Seedling</tissue>
    </source>
</reference>
<dbReference type="GeneID" id="112490744"/>
<dbReference type="PANTHER" id="PTHR46083:SF5">
    <property type="entry name" value="STARCH SYNTHASE 3, CHLOROPLASTIC_AMYLOPLASTIC"/>
    <property type="match status" value="1"/>
</dbReference>
<gene>
    <name evidence="4" type="primary">LOC112490744</name>
</gene>
<evidence type="ECO:0000313" key="4">
    <source>
        <dbReference type="RefSeq" id="XP_048323689.2"/>
    </source>
</evidence>
<reference evidence="3" key="1">
    <citation type="submission" date="2025-05" db="UniProtKB">
        <authorList>
            <consortium name="RefSeq"/>
        </authorList>
    </citation>
    <scope>NUCLEOTIDE SEQUENCE [LARGE SCALE GENOMIC DNA]</scope>
</reference>
<protein>
    <recommendedName>
        <fullName evidence="2">starch synthase</fullName>
        <ecNumber evidence="2">2.4.1.21</ecNumber>
    </recommendedName>
</protein>
<sequence length="102" mass="11701">MIGLVAPVAWLFKHHYMQYFMVFVKYIVNIRNVVEGKRAAKQALQQKLGPRTADLPLVSIITCLTHQKRMHPIKHGIWHNLCSNIQVVLPRSASDLVSKMIL</sequence>
<organism evidence="3 4">
    <name type="scientific">Ziziphus jujuba</name>
    <name type="common">Chinese jujube</name>
    <name type="synonym">Ziziphus sativa</name>
    <dbReference type="NCBI Taxonomy" id="326968"/>
    <lineage>
        <taxon>Eukaryota</taxon>
        <taxon>Viridiplantae</taxon>
        <taxon>Streptophyta</taxon>
        <taxon>Embryophyta</taxon>
        <taxon>Tracheophyta</taxon>
        <taxon>Spermatophyta</taxon>
        <taxon>Magnoliopsida</taxon>
        <taxon>eudicotyledons</taxon>
        <taxon>Gunneridae</taxon>
        <taxon>Pentapetalae</taxon>
        <taxon>rosids</taxon>
        <taxon>fabids</taxon>
        <taxon>Rosales</taxon>
        <taxon>Rhamnaceae</taxon>
        <taxon>Paliureae</taxon>
        <taxon>Ziziphus</taxon>
    </lineage>
</organism>
<keyword evidence="3" id="KW-1185">Reference proteome</keyword>
<evidence type="ECO:0000256" key="1">
    <source>
        <dbReference type="ARBA" id="ARBA00001478"/>
    </source>
</evidence>
<proteinExistence type="predicted"/>
<dbReference type="PANTHER" id="PTHR46083">
    <property type="match status" value="1"/>
</dbReference>
<accession>A0ABM3I992</accession>
<name>A0ABM3I992_ZIZJJ</name>
<dbReference type="Gene3D" id="3.40.50.2000">
    <property type="entry name" value="Glycogen Phosphorylase B"/>
    <property type="match status" value="1"/>
</dbReference>